<accession>A0A1C0U462</accession>
<reference evidence="4 5" key="1">
    <citation type="submission" date="2015-12" db="EMBL/GenBank/DDBJ databases">
        <title>Genome comparisons provide insights into the role of secondary metabolites in the pathogenic phase of the Photorhabdus life cycle.</title>
        <authorList>
            <person name="Tobias N.J."/>
            <person name="Mishra B."/>
            <person name="Gupta D.K."/>
            <person name="Thines M."/>
            <person name="Stinear T.P."/>
            <person name="Bode H.B."/>
        </authorList>
    </citation>
    <scope>NUCLEOTIDE SEQUENCE [LARGE SCALE GENOMIC DNA]</scope>
    <source>
        <strain evidence="4 5">PB68.1</strain>
    </source>
</reference>
<evidence type="ECO:0000256" key="1">
    <source>
        <dbReference type="ARBA" id="ARBA00010075"/>
    </source>
</evidence>
<evidence type="ECO:0000313" key="5">
    <source>
        <dbReference type="Proteomes" id="UP000093476"/>
    </source>
</evidence>
<protein>
    <submittedName>
        <fullName evidence="4">Transposase DDE domain protein</fullName>
    </submittedName>
</protein>
<feature type="domain" description="Transposase IS4-like" evidence="2">
    <location>
        <begin position="99"/>
        <end position="333"/>
    </location>
</feature>
<dbReference type="InterPro" id="IPR047647">
    <property type="entry name" value="ISAs1_transpos"/>
</dbReference>
<evidence type="ECO:0000313" key="4">
    <source>
        <dbReference type="EMBL" id="OCQ52673.1"/>
    </source>
</evidence>
<dbReference type="GO" id="GO:0006313">
    <property type="term" value="P:DNA transposition"/>
    <property type="evidence" value="ECO:0007669"/>
    <property type="project" value="InterPro"/>
</dbReference>
<dbReference type="GO" id="GO:0004803">
    <property type="term" value="F:transposase activity"/>
    <property type="evidence" value="ECO:0007669"/>
    <property type="project" value="InterPro"/>
</dbReference>
<dbReference type="NCBIfam" id="NF033564">
    <property type="entry name" value="transpos_ISAs1"/>
    <property type="match status" value="1"/>
</dbReference>
<dbReference type="Proteomes" id="UP000093476">
    <property type="component" value="Unassembled WGS sequence"/>
</dbReference>
<keyword evidence="5" id="KW-1185">Reference proteome</keyword>
<feature type="domain" description="H repeat-associated protein N-terminal" evidence="3">
    <location>
        <begin position="5"/>
        <end position="91"/>
    </location>
</feature>
<dbReference type="InterPro" id="IPR051698">
    <property type="entry name" value="Transposase_11-like"/>
</dbReference>
<dbReference type="PANTHER" id="PTHR30298:SF0">
    <property type="entry name" value="PROTEIN YBFL-RELATED"/>
    <property type="match status" value="1"/>
</dbReference>
<dbReference type="InterPro" id="IPR002559">
    <property type="entry name" value="Transposase_11"/>
</dbReference>
<name>A0A1C0U462_9GAMM</name>
<dbReference type="Pfam" id="PF01609">
    <property type="entry name" value="DDE_Tnp_1"/>
    <property type="match status" value="1"/>
</dbReference>
<dbReference type="PANTHER" id="PTHR30298">
    <property type="entry name" value="H REPEAT-ASSOCIATED PREDICTED TRANSPOSASE"/>
    <property type="match status" value="1"/>
</dbReference>
<dbReference type="Pfam" id="PF13808">
    <property type="entry name" value="DDE_Tnp_1_assoc"/>
    <property type="match status" value="1"/>
</dbReference>
<dbReference type="EMBL" id="LOMY01000074">
    <property type="protein sequence ID" value="OCQ52673.1"/>
    <property type="molecule type" value="Genomic_DNA"/>
</dbReference>
<sequence>MSIFNFISKIEDPRSDINKKHELMDVIFLAFSAVLCGASGWKSIQEFGELQSEWLKQYTHFTHGIPRRHCIANIIKMIEQDALVEAFYAWINQRRVRAGKSLIAIDGKTLRGTCKGTLFEALHGVSAYDVESGVALYHQAAESKGQEGPVARQLIELLALDGAIVTMDALHCQKETLALITQRGGDFIVGLKGNQKTLYEWVKSYFASHYESDELVEFTQKNSGHGRTEFRHVMQIRAVLPEVLQRQWPSIQSVIEVVSERSVKGQPPHRDSRWYVSSLPLEAEIVAKAIRRHWSVENELHWVLDVTFREDAISLKDPDGAAQMALFNRIALNVIKTVRRLNVEEPFGQGNSVVNLSLIKLNTKWNPALHFIPT</sequence>
<evidence type="ECO:0000259" key="2">
    <source>
        <dbReference type="Pfam" id="PF01609"/>
    </source>
</evidence>
<proteinExistence type="inferred from homology"/>
<gene>
    <name evidence="4" type="ORF">Ppb6_02016</name>
</gene>
<comment type="similarity">
    <text evidence="1">Belongs to the transposase 11 family.</text>
</comment>
<evidence type="ECO:0000259" key="3">
    <source>
        <dbReference type="Pfam" id="PF13808"/>
    </source>
</evidence>
<comment type="caution">
    <text evidence="4">The sequence shown here is derived from an EMBL/GenBank/DDBJ whole genome shotgun (WGS) entry which is preliminary data.</text>
</comment>
<dbReference type="InterPro" id="IPR032806">
    <property type="entry name" value="YbfD_N"/>
</dbReference>
<dbReference type="GO" id="GO:0003677">
    <property type="term" value="F:DNA binding"/>
    <property type="evidence" value="ECO:0007669"/>
    <property type="project" value="InterPro"/>
</dbReference>
<dbReference type="STRING" id="286156.Ppb6_02016"/>
<dbReference type="PATRIC" id="fig|286156.4.peg.2289"/>
<dbReference type="AlphaFoldDB" id="A0A1C0U462"/>
<organism evidence="4 5">
    <name type="scientific">Photorhabdus australis subsp. thailandensis</name>
    <dbReference type="NCBI Taxonomy" id="2805096"/>
    <lineage>
        <taxon>Bacteria</taxon>
        <taxon>Pseudomonadati</taxon>
        <taxon>Pseudomonadota</taxon>
        <taxon>Gammaproteobacteria</taxon>
        <taxon>Enterobacterales</taxon>
        <taxon>Morganellaceae</taxon>
        <taxon>Photorhabdus</taxon>
    </lineage>
</organism>